<evidence type="ECO:0000313" key="2">
    <source>
        <dbReference type="Proteomes" id="UP000075816"/>
    </source>
</evidence>
<comment type="caution">
    <text evidence="1">The sequence shown here is derived from an EMBL/GenBank/DDBJ whole genome shotgun (WGS) entry which is preliminary data.</text>
</comment>
<gene>
    <name evidence="1" type="ORF">A2J07_00660</name>
</gene>
<dbReference type="Proteomes" id="UP000075816">
    <property type="component" value="Unassembled WGS sequence"/>
</dbReference>
<dbReference type="InterPro" id="IPR035069">
    <property type="entry name" value="TTHA1013/TTHA0281-like"/>
</dbReference>
<reference evidence="1 2" key="1">
    <citation type="submission" date="2016-03" db="EMBL/GenBank/DDBJ databases">
        <title>Comparative genomics of human isolates of Fusobacterium necrophorum.</title>
        <authorList>
            <person name="Jensen A."/>
            <person name="Bank S."/>
            <person name="Andersen P.S."/>
            <person name="Kristensen L.H."/>
            <person name="Prag J."/>
        </authorList>
    </citation>
    <scope>NUCLEOTIDE SEQUENCE [LARGE SCALE GENOMIC DNA]</scope>
    <source>
        <strain evidence="1 2">LS_1264</strain>
    </source>
</reference>
<accession>A0A162J7J2</accession>
<dbReference type="RefSeq" id="WP_062680804.1">
    <property type="nucleotide sequence ID" value="NZ_CAXOVC010000002.1"/>
</dbReference>
<dbReference type="AlphaFoldDB" id="A0A162J7J2"/>
<proteinExistence type="predicted"/>
<organism evidence="1 2">
    <name type="scientific">Fusobacterium necrophorum subsp. funduliforme</name>
    <dbReference type="NCBI Taxonomy" id="143387"/>
    <lineage>
        <taxon>Bacteria</taxon>
        <taxon>Fusobacteriati</taxon>
        <taxon>Fusobacteriota</taxon>
        <taxon>Fusobacteriia</taxon>
        <taxon>Fusobacteriales</taxon>
        <taxon>Fusobacteriaceae</taxon>
        <taxon>Fusobacterium</taxon>
    </lineage>
</organism>
<evidence type="ECO:0000313" key="1">
    <source>
        <dbReference type="EMBL" id="KYL05279.1"/>
    </source>
</evidence>
<dbReference type="Gene3D" id="3.30.160.250">
    <property type="match status" value="1"/>
</dbReference>
<dbReference type="EMBL" id="LVEA01000001">
    <property type="protein sequence ID" value="KYL05279.1"/>
    <property type="molecule type" value="Genomic_DNA"/>
</dbReference>
<sequence length="93" mass="11254">MKIIKQIVVFEKENNGYYVFLPEYPDIFTGGGPSKEDARYMIKDRLCCEVFWNQKFPLVTNKTIDDYKNNISKDCFIEEICFYYDIFVKKHWK</sequence>
<evidence type="ECO:0008006" key="3">
    <source>
        <dbReference type="Google" id="ProtNLM"/>
    </source>
</evidence>
<dbReference type="SUPFAM" id="SSF143100">
    <property type="entry name" value="TTHA1013/TTHA0281-like"/>
    <property type="match status" value="1"/>
</dbReference>
<name>A0A162J7J2_9FUSO</name>
<protein>
    <recommendedName>
        <fullName evidence="3">Type II toxin-antitoxin system HicB family antitoxin</fullName>
    </recommendedName>
</protein>